<protein>
    <submittedName>
        <fullName evidence="2">Uncharacterized protein</fullName>
    </submittedName>
</protein>
<dbReference type="Proteomes" id="UP000502699">
    <property type="component" value="Chromosome"/>
</dbReference>
<dbReference type="EMBL" id="CP048029">
    <property type="protein sequence ID" value="QIK36975.1"/>
    <property type="molecule type" value="Genomic_DNA"/>
</dbReference>
<organism evidence="2 3">
    <name type="scientific">Caldichromatium japonicum</name>
    <dbReference type="NCBI Taxonomy" id="2699430"/>
    <lineage>
        <taxon>Bacteria</taxon>
        <taxon>Pseudomonadati</taxon>
        <taxon>Pseudomonadota</taxon>
        <taxon>Gammaproteobacteria</taxon>
        <taxon>Chromatiales</taxon>
        <taxon>Chromatiaceae</taxon>
        <taxon>Caldichromatium</taxon>
    </lineage>
</organism>
<accession>A0A6G7VAS3</accession>
<dbReference type="KEGG" id="cjap:GWK36_02010"/>
<proteinExistence type="predicted"/>
<feature type="transmembrane region" description="Helical" evidence="1">
    <location>
        <begin position="12"/>
        <end position="34"/>
    </location>
</feature>
<gene>
    <name evidence="2" type="ORF">GWK36_02010</name>
</gene>
<evidence type="ECO:0000313" key="2">
    <source>
        <dbReference type="EMBL" id="QIK36975.1"/>
    </source>
</evidence>
<keyword evidence="1" id="KW-0812">Transmembrane</keyword>
<keyword evidence="1" id="KW-1133">Transmembrane helix</keyword>
<dbReference type="AlphaFoldDB" id="A0A6G7VAS3"/>
<name>A0A6G7VAS3_9GAMM</name>
<evidence type="ECO:0000256" key="1">
    <source>
        <dbReference type="SAM" id="Phobius"/>
    </source>
</evidence>
<reference evidence="3" key="1">
    <citation type="submission" date="2020-01" db="EMBL/GenBank/DDBJ databases">
        <title>Caldichromatium gen. nov., sp. nov., a thermophilic purple sulfur bacterium member of the family Chromatiaceae isolated from Nakabusa hot spring, Japan.</title>
        <authorList>
            <person name="Saini M.K."/>
            <person name="Hanada S."/>
            <person name="Tank M."/>
        </authorList>
    </citation>
    <scope>NUCLEOTIDE SEQUENCE [LARGE SCALE GENOMIC DNA]</scope>
    <source>
        <strain evidence="3">No.7</strain>
    </source>
</reference>
<sequence length="87" mass="9626">MNINDLSVRTKILAGAMLLVLITVIFGILAYIYLSKVSSALFNITDNTSKSVEYANGVKRMALQTILEEKTICCLKRTKSISVLKPM</sequence>
<evidence type="ECO:0000313" key="3">
    <source>
        <dbReference type="Proteomes" id="UP000502699"/>
    </source>
</evidence>
<dbReference type="RefSeq" id="WP_166269637.1">
    <property type="nucleotide sequence ID" value="NZ_CP048029.1"/>
</dbReference>
<keyword evidence="1" id="KW-0472">Membrane</keyword>
<keyword evidence="3" id="KW-1185">Reference proteome</keyword>